<sequence length="368" mass="42466">MSSAVIADLERFGPQGYPQLSQQEADDYTRSLALGHYENFSVLSRLVPKRLRDDFARIYAFCRWADDLGDETGSTEISRELLNWWRHELDACYQGHPKHPVFIALAPTIEKHNLPRKPFDDLIDAFVQDQEVTRYDSWEQLVDYCSRSANPVGRLVLRVSGHDDPELDRLSDATCTALQLTNFWQDVRRDIIQRDRVYLPADVARQHNVGMPFLIKAVRLDAGLTHEHTCSAGHNHDHKHDESCSHDHHHDHDHGHHHHHDPVDGHGQRCACSGGGPNAGLRATLPPYRKMMFDLVERTWSLFREGRKLWPHLQRDVKPPIKLFTYGGESVLRLIELHGFDTLTQRHKLSKTRKAWLVARAGIERWLP</sequence>
<dbReference type="InterPro" id="IPR002060">
    <property type="entry name" value="Squ/phyt_synthse"/>
</dbReference>
<accession>A0A518BXW2</accession>
<dbReference type="SUPFAM" id="SSF48576">
    <property type="entry name" value="Terpenoid synthases"/>
    <property type="match status" value="2"/>
</dbReference>
<dbReference type="Pfam" id="PF00494">
    <property type="entry name" value="SQS_PSY"/>
    <property type="match status" value="2"/>
</dbReference>
<dbReference type="PANTHER" id="PTHR31480">
    <property type="entry name" value="BIFUNCTIONAL LYCOPENE CYCLASE/PHYTOENE SYNTHASE"/>
    <property type="match status" value="1"/>
</dbReference>
<organism evidence="2 3">
    <name type="scientific">Mucisphaera calidilacus</name>
    <dbReference type="NCBI Taxonomy" id="2527982"/>
    <lineage>
        <taxon>Bacteria</taxon>
        <taxon>Pseudomonadati</taxon>
        <taxon>Planctomycetota</taxon>
        <taxon>Phycisphaerae</taxon>
        <taxon>Phycisphaerales</taxon>
        <taxon>Phycisphaeraceae</taxon>
        <taxon>Mucisphaera</taxon>
    </lineage>
</organism>
<dbReference type="EMBL" id="CP036280">
    <property type="protein sequence ID" value="QDU71796.1"/>
    <property type="molecule type" value="Genomic_DNA"/>
</dbReference>
<reference evidence="2 3" key="1">
    <citation type="submission" date="2019-02" db="EMBL/GenBank/DDBJ databases">
        <title>Deep-cultivation of Planctomycetes and their phenomic and genomic characterization uncovers novel biology.</title>
        <authorList>
            <person name="Wiegand S."/>
            <person name="Jogler M."/>
            <person name="Boedeker C."/>
            <person name="Pinto D."/>
            <person name="Vollmers J."/>
            <person name="Rivas-Marin E."/>
            <person name="Kohn T."/>
            <person name="Peeters S.H."/>
            <person name="Heuer A."/>
            <person name="Rast P."/>
            <person name="Oberbeckmann S."/>
            <person name="Bunk B."/>
            <person name="Jeske O."/>
            <person name="Meyerdierks A."/>
            <person name="Storesund J.E."/>
            <person name="Kallscheuer N."/>
            <person name="Luecker S."/>
            <person name="Lage O.M."/>
            <person name="Pohl T."/>
            <person name="Merkel B.J."/>
            <person name="Hornburger P."/>
            <person name="Mueller R.-W."/>
            <person name="Bruemmer F."/>
            <person name="Labrenz M."/>
            <person name="Spormann A.M."/>
            <person name="Op den Camp H."/>
            <person name="Overmann J."/>
            <person name="Amann R."/>
            <person name="Jetten M.S.M."/>
            <person name="Mascher T."/>
            <person name="Medema M.H."/>
            <person name="Devos D.P."/>
            <person name="Kaster A.-K."/>
            <person name="Ovreas L."/>
            <person name="Rohde M."/>
            <person name="Galperin M.Y."/>
            <person name="Jogler C."/>
        </authorList>
    </citation>
    <scope>NUCLEOTIDE SEQUENCE [LARGE SCALE GENOMIC DNA]</scope>
    <source>
        <strain evidence="2 3">Pan265</strain>
    </source>
</reference>
<dbReference type="KEGG" id="mcad:Pan265_16490"/>
<dbReference type="Gene3D" id="1.10.600.10">
    <property type="entry name" value="Farnesyl Diphosphate Synthase"/>
    <property type="match status" value="1"/>
</dbReference>
<dbReference type="InterPro" id="IPR044843">
    <property type="entry name" value="Trans_IPPS_bact-type"/>
</dbReference>
<dbReference type="SFLD" id="SFLDG01018">
    <property type="entry name" value="Squalene/Phytoene_Synthase_Lik"/>
    <property type="match status" value="1"/>
</dbReference>
<evidence type="ECO:0000256" key="1">
    <source>
        <dbReference type="SAM" id="MobiDB-lite"/>
    </source>
</evidence>
<dbReference type="InterPro" id="IPR008949">
    <property type="entry name" value="Isoprenoid_synthase_dom_sf"/>
</dbReference>
<dbReference type="AlphaFoldDB" id="A0A518BXW2"/>
<protein>
    <submittedName>
        <fullName evidence="2">All-trans-phytoene synthase</fullName>
    </submittedName>
</protein>
<dbReference type="SFLD" id="SFLDS00005">
    <property type="entry name" value="Isoprenoid_Synthase_Type_I"/>
    <property type="match status" value="1"/>
</dbReference>
<gene>
    <name evidence="2" type="primary">crtB_1</name>
    <name evidence="2" type="ORF">Pan265_16490</name>
</gene>
<proteinExistence type="predicted"/>
<dbReference type="GO" id="GO:0004311">
    <property type="term" value="F:geranylgeranyl diphosphate synthase activity"/>
    <property type="evidence" value="ECO:0007669"/>
    <property type="project" value="InterPro"/>
</dbReference>
<dbReference type="CDD" id="cd00683">
    <property type="entry name" value="Trans_IPPS_HH"/>
    <property type="match status" value="1"/>
</dbReference>
<dbReference type="GO" id="GO:0016114">
    <property type="term" value="P:terpenoid biosynthetic process"/>
    <property type="evidence" value="ECO:0007669"/>
    <property type="project" value="UniProtKB-ARBA"/>
</dbReference>
<evidence type="ECO:0000313" key="3">
    <source>
        <dbReference type="Proteomes" id="UP000320386"/>
    </source>
</evidence>
<dbReference type="SFLD" id="SFLDG01212">
    <property type="entry name" value="Phytoene_synthase_like"/>
    <property type="match status" value="1"/>
</dbReference>
<feature type="compositionally biased region" description="Basic and acidic residues" evidence="1">
    <location>
        <begin position="231"/>
        <end position="254"/>
    </location>
</feature>
<dbReference type="InterPro" id="IPR033904">
    <property type="entry name" value="Trans_IPPS_HH"/>
</dbReference>
<dbReference type="RefSeq" id="WP_145445996.1">
    <property type="nucleotide sequence ID" value="NZ_CP036280.1"/>
</dbReference>
<name>A0A518BXW2_9BACT</name>
<evidence type="ECO:0000313" key="2">
    <source>
        <dbReference type="EMBL" id="QDU71796.1"/>
    </source>
</evidence>
<keyword evidence="3" id="KW-1185">Reference proteome</keyword>
<dbReference type="OrthoDB" id="9787280at2"/>
<dbReference type="GO" id="GO:0051996">
    <property type="term" value="F:squalene synthase [NAD(P)H] activity"/>
    <property type="evidence" value="ECO:0007669"/>
    <property type="project" value="InterPro"/>
</dbReference>
<feature type="region of interest" description="Disordered" evidence="1">
    <location>
        <begin position="231"/>
        <end position="270"/>
    </location>
</feature>
<dbReference type="Proteomes" id="UP000320386">
    <property type="component" value="Chromosome"/>
</dbReference>